<keyword evidence="1" id="KW-0396">Initiation factor</keyword>
<protein>
    <submittedName>
        <fullName evidence="2">Uncharacterized protein</fullName>
    </submittedName>
</protein>
<dbReference type="RefSeq" id="XP_053028683.1">
    <property type="nucleotide sequence ID" value="XM_053164699.1"/>
</dbReference>
<evidence type="ECO:0000313" key="3">
    <source>
        <dbReference type="Proteomes" id="UP001164743"/>
    </source>
</evidence>
<proteinExistence type="inferred from homology"/>
<dbReference type="InterPro" id="IPR023398">
    <property type="entry name" value="TIF_eIF4e-like"/>
</dbReference>
<accession>A0ABY7D643</accession>
<dbReference type="PANTHER" id="PTHR11960">
    <property type="entry name" value="EUKARYOTIC TRANSLATION INITIATION FACTOR 4E RELATED"/>
    <property type="match status" value="1"/>
</dbReference>
<dbReference type="InterPro" id="IPR001040">
    <property type="entry name" value="TIF_eIF_4E"/>
</dbReference>
<name>A0ABY7D643_9BASI</name>
<dbReference type="Gene3D" id="3.30.760.10">
    <property type="entry name" value="RNA Cap, Translation Initiation Factor Eif4e"/>
    <property type="match status" value="1"/>
</dbReference>
<keyword evidence="1" id="KW-0694">RNA-binding</keyword>
<reference evidence="2" key="1">
    <citation type="submission" date="2022-10" db="EMBL/GenBank/DDBJ databases">
        <title>Puccinia triticina Genome sequencing and assembly.</title>
        <authorList>
            <person name="Li C."/>
        </authorList>
    </citation>
    <scope>NUCLEOTIDE SEQUENCE</scope>
    <source>
        <strain evidence="2">Pt15</strain>
    </source>
</reference>
<dbReference type="EMBL" id="CP110438">
    <property type="protein sequence ID" value="WAQ93128.1"/>
    <property type="molecule type" value="Genomic_DNA"/>
</dbReference>
<comment type="similarity">
    <text evidence="1">Belongs to the eukaryotic initiation factor 4E family.</text>
</comment>
<evidence type="ECO:0000313" key="2">
    <source>
        <dbReference type="EMBL" id="WAQ93128.1"/>
    </source>
</evidence>
<organism evidence="2 3">
    <name type="scientific">Puccinia triticina</name>
    <dbReference type="NCBI Taxonomy" id="208348"/>
    <lineage>
        <taxon>Eukaryota</taxon>
        <taxon>Fungi</taxon>
        <taxon>Dikarya</taxon>
        <taxon>Basidiomycota</taxon>
        <taxon>Pucciniomycotina</taxon>
        <taxon>Pucciniomycetes</taxon>
        <taxon>Pucciniales</taxon>
        <taxon>Pucciniaceae</taxon>
        <taxon>Puccinia</taxon>
    </lineage>
</organism>
<gene>
    <name evidence="2" type="ORF">PtA15_18A186</name>
</gene>
<dbReference type="SUPFAM" id="SSF55418">
    <property type="entry name" value="eIF4e-like"/>
    <property type="match status" value="1"/>
</dbReference>
<dbReference type="GeneID" id="77805594"/>
<evidence type="ECO:0000256" key="1">
    <source>
        <dbReference type="RuleBase" id="RU004374"/>
    </source>
</evidence>
<dbReference type="Pfam" id="PF01652">
    <property type="entry name" value="IF4E"/>
    <property type="match status" value="1"/>
</dbReference>
<keyword evidence="3" id="KW-1185">Reference proteome</keyword>
<dbReference type="Proteomes" id="UP001164743">
    <property type="component" value="Chromosome 18A"/>
</dbReference>
<sequence length="417" mass="44307">MRHGAGEALQCEIWAVVRSWACFSWVFGITHHSSQAVVVVLMETGGQNLVCRLERNSSITSAGSSIAPRTASSTSLVQLSSAPTPDGLSTLKTLAEDGDSQDPSTLCALTTIANKLPYLAESQQEPIRRTLELINLSTNTPAAAAVQPSPLLLAHSWTLFFSDTSGSKSSVRGHHHSHSQRDHTSLLKAAEYQSGMAQVFTGIGDVESLCACLAGFKHTIAEGIRKGNLIGPPPTPHQAGASSPSFRRSFAAAELPGSAEPAGPLEDSVVVPGNGLGLIAMKPGHNLHFFRVGVNPVWEDPWNAKGGRLTIQPPLSALDPTFESIVLLIAGGVLETDANRKLSGNQGQLDSSKLKQGGRVVGVVGSRRRNGDRIEIWLAGPSIGSPPTEEWIRNIQNVLATEIGSPDIRSARYKKHL</sequence>
<dbReference type="PANTHER" id="PTHR11960:SF71">
    <property type="entry name" value="TRANSLATION INITIATION FACTOR 4E"/>
    <property type="match status" value="1"/>
</dbReference>
<keyword evidence="1" id="KW-0648">Protein biosynthesis</keyword>